<dbReference type="RefSeq" id="WP_148309625.1">
    <property type="nucleotide sequence ID" value="NZ_CP007155.1"/>
</dbReference>
<dbReference type="OrthoDB" id="4171568at2"/>
<gene>
    <name evidence="2" type="ORF">KALB_5171</name>
</gene>
<proteinExistence type="predicted"/>
<dbReference type="Proteomes" id="UP000019225">
    <property type="component" value="Chromosome"/>
</dbReference>
<keyword evidence="1" id="KW-0175">Coiled coil</keyword>
<dbReference type="KEGG" id="kal:KALB_5171"/>
<sequence length="244" mass="28001">MVKLTEEEKARRALNRRRKAALKAEQDAIRRAERQREWEKNGSYLTWEEFVAGVPCRGCGLPVSDGRGSWPALLKMDDTQREEYERAEADFRQRHADCRSHRWSIEGSKTAHCGFCCPPPPLSQEHLAAIAAAFARIGRPDPAELATWQLTLTCDHVIEKVQHHSHTYWSGSVTDCPDCKQIRGIVTTEKLPPDSAHRITEQRRMTDELNKARAEHERLQKKADSALRRMNKLENQLADLDKVQ</sequence>
<keyword evidence="3" id="KW-1185">Reference proteome</keyword>
<accession>W5WBI5</accession>
<dbReference type="HOGENOM" id="CLU_1136881_0_0_11"/>
<organism evidence="2 3">
    <name type="scientific">Kutzneria albida DSM 43870</name>
    <dbReference type="NCBI Taxonomy" id="1449976"/>
    <lineage>
        <taxon>Bacteria</taxon>
        <taxon>Bacillati</taxon>
        <taxon>Actinomycetota</taxon>
        <taxon>Actinomycetes</taxon>
        <taxon>Pseudonocardiales</taxon>
        <taxon>Pseudonocardiaceae</taxon>
        <taxon>Kutzneria</taxon>
    </lineage>
</organism>
<evidence type="ECO:0000256" key="1">
    <source>
        <dbReference type="SAM" id="Coils"/>
    </source>
</evidence>
<dbReference type="eggNOG" id="ENOG5031Y0H">
    <property type="taxonomic scope" value="Bacteria"/>
</dbReference>
<protein>
    <submittedName>
        <fullName evidence="2">Uncharacterized protein</fullName>
    </submittedName>
</protein>
<feature type="coiled-coil region" evidence="1">
    <location>
        <begin position="4"/>
        <end position="35"/>
    </location>
</feature>
<name>W5WBI5_9PSEU</name>
<feature type="coiled-coil region" evidence="1">
    <location>
        <begin position="202"/>
        <end position="243"/>
    </location>
</feature>
<evidence type="ECO:0000313" key="2">
    <source>
        <dbReference type="EMBL" id="AHH98533.1"/>
    </source>
</evidence>
<evidence type="ECO:0000313" key="3">
    <source>
        <dbReference type="Proteomes" id="UP000019225"/>
    </source>
</evidence>
<dbReference type="STRING" id="1449976.KALB_5171"/>
<dbReference type="EMBL" id="CP007155">
    <property type="protein sequence ID" value="AHH98533.1"/>
    <property type="molecule type" value="Genomic_DNA"/>
</dbReference>
<dbReference type="AlphaFoldDB" id="W5WBI5"/>
<reference evidence="2 3" key="1">
    <citation type="journal article" date="2014" name="BMC Genomics">
        <title>Complete genome sequence of producer of the glycopeptide antibiotic Aculeximycin Kutzneria albida DSM 43870T, a representative of minor genus of Pseudonocardiaceae.</title>
        <authorList>
            <person name="Rebets Y."/>
            <person name="Tokovenko B."/>
            <person name="Lushchyk I."/>
            <person name="Ruckert C."/>
            <person name="Zaburannyi N."/>
            <person name="Bechthold A."/>
            <person name="Kalinowski J."/>
            <person name="Luzhetskyy A."/>
        </authorList>
    </citation>
    <scope>NUCLEOTIDE SEQUENCE [LARGE SCALE GENOMIC DNA]</scope>
    <source>
        <strain evidence="2">DSM 43870</strain>
    </source>
</reference>